<reference evidence="1 2" key="1">
    <citation type="submission" date="2020-04" db="EMBL/GenBank/DDBJ databases">
        <title>Flammeovirgaceae bacterium KN852 isolated from deep sea.</title>
        <authorList>
            <person name="Zhang D.-C."/>
        </authorList>
    </citation>
    <scope>NUCLEOTIDE SEQUENCE [LARGE SCALE GENOMIC DNA]</scope>
    <source>
        <strain evidence="1 2">KN852</strain>
    </source>
</reference>
<dbReference type="AlphaFoldDB" id="A0A848J504"/>
<organism evidence="1 2">
    <name type="scientific">Marinigracilibium pacificum</name>
    <dbReference type="NCBI Taxonomy" id="2729599"/>
    <lineage>
        <taxon>Bacteria</taxon>
        <taxon>Pseudomonadati</taxon>
        <taxon>Bacteroidota</taxon>
        <taxon>Cytophagia</taxon>
        <taxon>Cytophagales</taxon>
        <taxon>Flammeovirgaceae</taxon>
        <taxon>Marinigracilibium</taxon>
    </lineage>
</organism>
<dbReference type="EMBL" id="JABBNU010000012">
    <property type="protein sequence ID" value="NMM50348.1"/>
    <property type="molecule type" value="Genomic_DNA"/>
</dbReference>
<dbReference type="Proteomes" id="UP000559010">
    <property type="component" value="Unassembled WGS sequence"/>
</dbReference>
<comment type="caution">
    <text evidence="1">The sequence shown here is derived from an EMBL/GenBank/DDBJ whole genome shotgun (WGS) entry which is preliminary data.</text>
</comment>
<evidence type="ECO:0000313" key="2">
    <source>
        <dbReference type="Proteomes" id="UP000559010"/>
    </source>
</evidence>
<keyword evidence="2" id="KW-1185">Reference proteome</keyword>
<gene>
    <name evidence="1" type="ORF">HH304_18205</name>
</gene>
<name>A0A848J504_9BACT</name>
<dbReference type="RefSeq" id="WP_169684712.1">
    <property type="nucleotide sequence ID" value="NZ_JABBNU010000012.1"/>
</dbReference>
<evidence type="ECO:0000313" key="1">
    <source>
        <dbReference type="EMBL" id="NMM50348.1"/>
    </source>
</evidence>
<protein>
    <submittedName>
        <fullName evidence="1">Uncharacterized protein</fullName>
    </submittedName>
</protein>
<sequence>MKDYNLSGLIPVNKYPYKRTYRPLYHKGQYINTVNYVKDPLYAVNPQNYIRPFLLIQKDLKNLFDFIEPGEKNRKTYSFRIHELLVRTCIEVEANCKAILLENGFNKDRLNILDYSKIEVSHHLSSYEVHLPFWHGEREIRRPYLNWASGKPLKWYQDYNDLKHNRITTFEKANLNNLIDAICGLVVILSAQFYTEDFIQKEPLLSINIGGDEDLFKSAIGSYFRVKFPNDWDLEDTYDFDDSIDSLKRFEKFNYSKIENQQKHKKG</sequence>
<accession>A0A848J504</accession>
<proteinExistence type="predicted"/>